<sequence>MWRRDWTPIILLILVLAVQTSYALECRGTRCRTEECDENGECICKLPDPSTILDGDRLYLGGKLCDEEQVMCDGTNSFWCEHGGRCNEIIQGENYTCDCPPGFIGEHCEHSGAPCGNMFCFHQGECMKEDSLCDCPSNWRGSANCSLPTKIDVLNNTAPSTDATAYTDGGNEWLVPFVSAVIVMGALGIAVSLGKKLYKKRRAGAMKFQQLSHVQVQGFSDDDDDPLTHEPLAWGNGTR</sequence>
<keyword evidence="1" id="KW-1015">Disulfide bond</keyword>
<evidence type="ECO:0000259" key="5">
    <source>
        <dbReference type="PROSITE" id="PS50026"/>
    </source>
</evidence>
<reference evidence="6" key="1">
    <citation type="journal article" date="2008" name="BMC Genomics">
        <title>A conifer genomics resource of 200,000 spruce (Picea spp.) ESTs and 6,464 high-quality, sequence-finished full-length cDNAs for Sitka spruce (Picea sitchensis).</title>
        <authorList>
            <person name="Ralph S.G."/>
            <person name="Chun H.J."/>
            <person name="Kolosova N."/>
            <person name="Cooper D."/>
            <person name="Oddy C."/>
            <person name="Ritland C.E."/>
            <person name="Kirkpatrick R."/>
            <person name="Moore R."/>
            <person name="Barber S."/>
            <person name="Holt R.A."/>
            <person name="Jones S.J."/>
            <person name="Marra M.A."/>
            <person name="Douglas C.J."/>
            <person name="Ritland K."/>
            <person name="Bohlmann J."/>
        </authorList>
    </citation>
    <scope>NUCLEOTIDE SEQUENCE</scope>
    <source>
        <tissue evidence="6">Green portion of the leader tissue</tissue>
    </source>
</reference>
<keyword evidence="4" id="KW-0732">Signal</keyword>
<dbReference type="PROSITE" id="PS50026">
    <property type="entry name" value="EGF_3"/>
    <property type="match status" value="2"/>
</dbReference>
<keyword evidence="3" id="KW-0472">Membrane</keyword>
<accession>A9P0U8</accession>
<dbReference type="CDD" id="cd00054">
    <property type="entry name" value="EGF_CA"/>
    <property type="match status" value="1"/>
</dbReference>
<feature type="transmembrane region" description="Helical" evidence="3">
    <location>
        <begin position="173"/>
        <end position="193"/>
    </location>
</feature>
<feature type="domain" description="EGF-like" evidence="5">
    <location>
        <begin position="68"/>
        <end position="109"/>
    </location>
</feature>
<dbReference type="SUPFAM" id="SSF57196">
    <property type="entry name" value="EGF/Laminin"/>
    <property type="match status" value="1"/>
</dbReference>
<dbReference type="InterPro" id="IPR000742">
    <property type="entry name" value="EGF"/>
</dbReference>
<feature type="chain" id="PRO_5002741368" description="EGF-like domain-containing protein" evidence="4">
    <location>
        <begin position="24"/>
        <end position="239"/>
    </location>
</feature>
<feature type="region of interest" description="Disordered" evidence="2">
    <location>
        <begin position="219"/>
        <end position="239"/>
    </location>
</feature>
<dbReference type="PROSITE" id="PS00022">
    <property type="entry name" value="EGF_1"/>
    <property type="match status" value="1"/>
</dbReference>
<keyword evidence="3" id="KW-0812">Transmembrane</keyword>
<dbReference type="AlphaFoldDB" id="A9P0U8"/>
<organism evidence="6">
    <name type="scientific">Picea sitchensis</name>
    <name type="common">Sitka spruce</name>
    <name type="synonym">Pinus sitchensis</name>
    <dbReference type="NCBI Taxonomy" id="3332"/>
    <lineage>
        <taxon>Eukaryota</taxon>
        <taxon>Viridiplantae</taxon>
        <taxon>Streptophyta</taxon>
        <taxon>Embryophyta</taxon>
        <taxon>Tracheophyta</taxon>
        <taxon>Spermatophyta</taxon>
        <taxon>Pinopsida</taxon>
        <taxon>Pinidae</taxon>
        <taxon>Conifers I</taxon>
        <taxon>Pinales</taxon>
        <taxon>Pinaceae</taxon>
        <taxon>Picea</taxon>
    </lineage>
</organism>
<dbReference type="Pfam" id="PF00008">
    <property type="entry name" value="EGF"/>
    <property type="match status" value="1"/>
</dbReference>
<feature type="disulfide bond" evidence="1">
    <location>
        <begin position="99"/>
        <end position="108"/>
    </location>
</feature>
<evidence type="ECO:0000256" key="4">
    <source>
        <dbReference type="SAM" id="SignalP"/>
    </source>
</evidence>
<evidence type="ECO:0000313" key="6">
    <source>
        <dbReference type="EMBL" id="ABK26509.1"/>
    </source>
</evidence>
<name>A9P0U8_PICSI</name>
<feature type="domain" description="EGF-like" evidence="5">
    <location>
        <begin position="111"/>
        <end position="146"/>
    </location>
</feature>
<dbReference type="EMBL" id="EF087257">
    <property type="protein sequence ID" value="ABK26509.1"/>
    <property type="molecule type" value="mRNA"/>
</dbReference>
<comment type="caution">
    <text evidence="1">Lacks conserved residue(s) required for the propagation of feature annotation.</text>
</comment>
<evidence type="ECO:0000256" key="3">
    <source>
        <dbReference type="SAM" id="Phobius"/>
    </source>
</evidence>
<feature type="disulfide bond" evidence="1">
    <location>
        <begin position="80"/>
        <end position="97"/>
    </location>
</feature>
<feature type="signal peptide" evidence="4">
    <location>
        <begin position="1"/>
        <end position="23"/>
    </location>
</feature>
<dbReference type="Gene3D" id="2.10.25.10">
    <property type="entry name" value="Laminin"/>
    <property type="match status" value="1"/>
</dbReference>
<dbReference type="PROSITE" id="PS01186">
    <property type="entry name" value="EGF_2"/>
    <property type="match status" value="1"/>
</dbReference>
<keyword evidence="3" id="KW-1133">Transmembrane helix</keyword>
<protein>
    <recommendedName>
        <fullName evidence="5">EGF-like domain-containing protein</fullName>
    </recommendedName>
</protein>
<evidence type="ECO:0000256" key="2">
    <source>
        <dbReference type="SAM" id="MobiDB-lite"/>
    </source>
</evidence>
<keyword evidence="1" id="KW-0245">EGF-like domain</keyword>
<evidence type="ECO:0000256" key="1">
    <source>
        <dbReference type="PROSITE-ProRule" id="PRU00076"/>
    </source>
</evidence>
<proteinExistence type="evidence at transcript level"/>
<dbReference type="SMART" id="SM00181">
    <property type="entry name" value="EGF"/>
    <property type="match status" value="2"/>
</dbReference>